<evidence type="ECO:0000313" key="1">
    <source>
        <dbReference type="EMBL" id="KPH87851.1"/>
    </source>
</evidence>
<reference evidence="1 2" key="1">
    <citation type="submission" date="2015-07" db="EMBL/GenBank/DDBJ databases">
        <title>Draft Genome Sequence of Komagataeibacter intermedius Strain AF2, Isolated from Kombucha Tea.</title>
        <authorList>
            <person name="Santos R.A."/>
            <person name="Berretta A.A."/>
            <person name="Barud H.S."/>
            <person name="Ribeiro S.J."/>
            <person name="Gonzalez-Garcia L.N."/>
            <person name="Zucchi T.D."/>
            <person name="Goldman G.H."/>
            <person name="Riano-Pachon D.M."/>
        </authorList>
    </citation>
    <scope>NUCLEOTIDE SEQUENCE [LARGE SCALE GENOMIC DNA]</scope>
    <source>
        <strain evidence="1 2">AF2</strain>
    </source>
</reference>
<dbReference type="Proteomes" id="UP000031553">
    <property type="component" value="Unassembled WGS sequence"/>
</dbReference>
<dbReference type="EMBL" id="JUFX02000093">
    <property type="protein sequence ID" value="KPH87851.1"/>
    <property type="molecule type" value="Genomic_DNA"/>
</dbReference>
<proteinExistence type="predicted"/>
<comment type="caution">
    <text evidence="1">The sequence shown here is derived from an EMBL/GenBank/DDBJ whole genome shotgun (WGS) entry which is preliminary data.</text>
</comment>
<accession>A0A0N1FC78</accession>
<gene>
    <name evidence="1" type="ORF">GLUCOINTEAF2_0204042</name>
</gene>
<organism evidence="1 2">
    <name type="scientific">Komagataeibacter intermedius AF2</name>
    <dbReference type="NCBI Taxonomy" id="1458464"/>
    <lineage>
        <taxon>Bacteria</taxon>
        <taxon>Pseudomonadati</taxon>
        <taxon>Pseudomonadota</taxon>
        <taxon>Alphaproteobacteria</taxon>
        <taxon>Acetobacterales</taxon>
        <taxon>Acetobacteraceae</taxon>
        <taxon>Komagataeibacter</taxon>
    </lineage>
</organism>
<dbReference type="AlphaFoldDB" id="A0A0N1FC78"/>
<sequence>MNEEKDQEAAGISHDMALAALDLLARVIARKPAAFRSFHRLAVNHARARRGFTPLDFAQAHDQHRIHDLEQPGITPGVKIAPDGRDRRKAFRQQAPRAPGRGYVEHRIDHLAHIRRAGAATPFRRGYKWHDQSPLPVRRIRWISQSFPAMFTSGNTSPCHHSLHLFVKTDESQQAGIVLIFTEN</sequence>
<evidence type="ECO:0000313" key="2">
    <source>
        <dbReference type="Proteomes" id="UP000031553"/>
    </source>
</evidence>
<protein>
    <submittedName>
        <fullName evidence="1">Uncharacterized protein</fullName>
    </submittedName>
</protein>
<name>A0A0N1FC78_9PROT</name>